<proteinExistence type="predicted"/>
<keyword evidence="2" id="KW-1185">Reference proteome</keyword>
<dbReference type="RefSeq" id="WP_111217109.1">
    <property type="nucleotide sequence ID" value="NZ_POTY01000192.1"/>
</dbReference>
<name>A0A2W2FBN8_9ACTN</name>
<accession>A0A2W2FBN8</accession>
<evidence type="ECO:0000313" key="2">
    <source>
        <dbReference type="Proteomes" id="UP000248924"/>
    </source>
</evidence>
<dbReference type="AlphaFoldDB" id="A0A2W2FBN8"/>
<protein>
    <submittedName>
        <fullName evidence="1">Uncharacterized protein</fullName>
    </submittedName>
</protein>
<reference evidence="1 2" key="1">
    <citation type="submission" date="2018-01" db="EMBL/GenBank/DDBJ databases">
        <title>Draft genome sequence of Jishengella sp. NA12.</title>
        <authorList>
            <person name="Sahin N."/>
            <person name="Ay H."/>
            <person name="Saygin H."/>
        </authorList>
    </citation>
    <scope>NUCLEOTIDE SEQUENCE [LARGE SCALE GENOMIC DNA]</scope>
    <source>
        <strain evidence="1 2">NA12</strain>
    </source>
</reference>
<organism evidence="1 2">
    <name type="scientific">Micromonospora craterilacus</name>
    <dbReference type="NCBI Taxonomy" id="1655439"/>
    <lineage>
        <taxon>Bacteria</taxon>
        <taxon>Bacillati</taxon>
        <taxon>Actinomycetota</taxon>
        <taxon>Actinomycetes</taxon>
        <taxon>Micromonosporales</taxon>
        <taxon>Micromonosporaceae</taxon>
        <taxon>Micromonospora</taxon>
    </lineage>
</organism>
<dbReference type="Proteomes" id="UP000248924">
    <property type="component" value="Unassembled WGS sequence"/>
</dbReference>
<gene>
    <name evidence="1" type="ORF">C1I95_24675</name>
</gene>
<sequence>MTEKPYTDADVEAIARAEYEHDMAATGLGRACRTSWDAAPWGVRNGYRDRARVGLDALTADGWQQPSTPTPEQPAVVSVDRADLMTALSQVVPHSHERPGVWDADGRPCVECAARARLTAALTAGERVGG</sequence>
<evidence type="ECO:0000313" key="1">
    <source>
        <dbReference type="EMBL" id="PZG12944.1"/>
    </source>
</evidence>
<comment type="caution">
    <text evidence="1">The sequence shown here is derived from an EMBL/GenBank/DDBJ whole genome shotgun (WGS) entry which is preliminary data.</text>
</comment>
<dbReference type="OrthoDB" id="128799at2"/>
<dbReference type="EMBL" id="POTY01000192">
    <property type="protein sequence ID" value="PZG12944.1"/>
    <property type="molecule type" value="Genomic_DNA"/>
</dbReference>